<proteinExistence type="predicted"/>
<gene>
    <name evidence="1" type="ORF">RFN28_20735</name>
</gene>
<name>A0ABU4Y3G8_9HYPH</name>
<organism evidence="1 2">
    <name type="scientific">Mesorhizobium album</name>
    <dbReference type="NCBI Taxonomy" id="3072314"/>
    <lineage>
        <taxon>Bacteria</taxon>
        <taxon>Pseudomonadati</taxon>
        <taxon>Pseudomonadota</taxon>
        <taxon>Alphaproteobacteria</taxon>
        <taxon>Hyphomicrobiales</taxon>
        <taxon>Phyllobacteriaceae</taxon>
        <taxon>Mesorhizobium</taxon>
    </lineage>
</organism>
<dbReference type="RefSeq" id="WP_320223725.1">
    <property type="nucleotide sequence ID" value="NZ_JAVIIW010000025.1"/>
</dbReference>
<dbReference type="Proteomes" id="UP001287059">
    <property type="component" value="Unassembled WGS sequence"/>
</dbReference>
<dbReference type="EMBL" id="JAVIIW010000025">
    <property type="protein sequence ID" value="MDX8480863.1"/>
    <property type="molecule type" value="Genomic_DNA"/>
</dbReference>
<accession>A0ABU4Y3G8</accession>
<evidence type="ECO:0000313" key="2">
    <source>
        <dbReference type="Proteomes" id="UP001287059"/>
    </source>
</evidence>
<protein>
    <submittedName>
        <fullName evidence="1">Uncharacterized protein</fullName>
    </submittedName>
</protein>
<evidence type="ECO:0000313" key="1">
    <source>
        <dbReference type="EMBL" id="MDX8480863.1"/>
    </source>
</evidence>
<keyword evidence="2" id="KW-1185">Reference proteome</keyword>
<reference evidence="1 2" key="1">
    <citation type="submission" date="2023-08" db="EMBL/GenBank/DDBJ databases">
        <title>Implementing the SeqCode for naming new Mesorhizobium species isolated from Vachellia karroo root nodules.</title>
        <authorList>
            <person name="Van Lill M."/>
        </authorList>
    </citation>
    <scope>NUCLEOTIDE SEQUENCE [LARGE SCALE GENOMIC DNA]</scope>
    <source>
        <strain evidence="1 2">VK24D</strain>
    </source>
</reference>
<sequence>MAAIEVSPYKGAGYTAERTTRSQVSEQANQAIPTTIRESEEAPDFKVELKTIRCPSVLIFGAFLHQFRQHAASPVLVSEPPSHLLKLLL</sequence>
<comment type="caution">
    <text evidence="1">The sequence shown here is derived from an EMBL/GenBank/DDBJ whole genome shotgun (WGS) entry which is preliminary data.</text>
</comment>